<sequence length="120" mass="12690">MTLSLTVIMMEATSNVTYGFPIMLVLMTAKIVGDVFIEGLYDMHIQLQSVPFLHWEAPVTSHSLTARYGTWQLWAGRVSGGSCCTGAGCAARGLQAAPRFLPSSFAPQQPVGVTVGVGGA</sequence>
<keyword evidence="9" id="KW-1185">Reference proteome</keyword>
<dbReference type="SUPFAM" id="SSF81340">
    <property type="entry name" value="Clc chloride channel"/>
    <property type="match status" value="1"/>
</dbReference>
<comment type="caution">
    <text evidence="8">The sequence shown here is derived from an EMBL/GenBank/DDBJ whole genome shotgun (WGS) entry which is preliminary data.</text>
</comment>
<dbReference type="InterPro" id="IPR001807">
    <property type="entry name" value="ClC"/>
</dbReference>
<dbReference type="Proteomes" id="UP001266305">
    <property type="component" value="Unassembled WGS sequence"/>
</dbReference>
<accession>A0ABQ9UJN1</accession>
<dbReference type="Gene3D" id="1.10.3080.10">
    <property type="entry name" value="Clc chloride channel"/>
    <property type="match status" value="1"/>
</dbReference>
<dbReference type="InterPro" id="IPR051280">
    <property type="entry name" value="Cl-channel/antiporter"/>
</dbReference>
<comment type="subcellular location">
    <subcellularLocation>
        <location evidence="1">Membrane</location>
        <topology evidence="1">Multi-pass membrane protein</topology>
    </subcellularLocation>
</comment>
<evidence type="ECO:0000256" key="5">
    <source>
        <dbReference type="ARBA" id="ARBA00022989"/>
    </source>
</evidence>
<proteinExistence type="predicted"/>
<gene>
    <name evidence="8" type="ORF">P7K49_022722</name>
</gene>
<evidence type="ECO:0000313" key="8">
    <source>
        <dbReference type="EMBL" id="KAK2097271.1"/>
    </source>
</evidence>
<dbReference type="PRINTS" id="PR00762">
    <property type="entry name" value="CLCHANNEL"/>
</dbReference>
<evidence type="ECO:0000256" key="3">
    <source>
        <dbReference type="ARBA" id="ARBA00022692"/>
    </source>
</evidence>
<organism evidence="8 9">
    <name type="scientific">Saguinus oedipus</name>
    <name type="common">Cotton-top tamarin</name>
    <name type="synonym">Oedipomidas oedipus</name>
    <dbReference type="NCBI Taxonomy" id="9490"/>
    <lineage>
        <taxon>Eukaryota</taxon>
        <taxon>Metazoa</taxon>
        <taxon>Chordata</taxon>
        <taxon>Craniata</taxon>
        <taxon>Vertebrata</taxon>
        <taxon>Euteleostomi</taxon>
        <taxon>Mammalia</taxon>
        <taxon>Eutheria</taxon>
        <taxon>Euarchontoglires</taxon>
        <taxon>Primates</taxon>
        <taxon>Haplorrhini</taxon>
        <taxon>Platyrrhini</taxon>
        <taxon>Cebidae</taxon>
        <taxon>Callitrichinae</taxon>
        <taxon>Saguinus</taxon>
    </lineage>
</organism>
<evidence type="ECO:0000256" key="6">
    <source>
        <dbReference type="ARBA" id="ARBA00023122"/>
    </source>
</evidence>
<name>A0ABQ9UJN1_SAGOE</name>
<evidence type="ECO:0000256" key="1">
    <source>
        <dbReference type="ARBA" id="ARBA00004141"/>
    </source>
</evidence>
<protein>
    <submittedName>
        <fullName evidence="8">Uncharacterized protein</fullName>
    </submittedName>
</protein>
<dbReference type="PANTHER" id="PTHR11689:SF136">
    <property type="entry name" value="H(+)_CL(-) EXCHANGE TRANSPORTER 7"/>
    <property type="match status" value="1"/>
</dbReference>
<keyword evidence="3" id="KW-0812">Transmembrane</keyword>
<evidence type="ECO:0000313" key="9">
    <source>
        <dbReference type="Proteomes" id="UP001266305"/>
    </source>
</evidence>
<evidence type="ECO:0000256" key="4">
    <source>
        <dbReference type="ARBA" id="ARBA00022737"/>
    </source>
</evidence>
<dbReference type="EMBL" id="JASSZA010000011">
    <property type="protein sequence ID" value="KAK2097271.1"/>
    <property type="molecule type" value="Genomic_DNA"/>
</dbReference>
<keyword evidence="6" id="KW-0129">CBS domain</keyword>
<keyword evidence="2" id="KW-0050">Antiport</keyword>
<keyword evidence="5" id="KW-1133">Transmembrane helix</keyword>
<keyword evidence="7" id="KW-0472">Membrane</keyword>
<evidence type="ECO:0000256" key="7">
    <source>
        <dbReference type="ARBA" id="ARBA00023136"/>
    </source>
</evidence>
<keyword evidence="4" id="KW-0677">Repeat</keyword>
<dbReference type="InterPro" id="IPR014743">
    <property type="entry name" value="Cl-channel_core"/>
</dbReference>
<dbReference type="PANTHER" id="PTHR11689">
    <property type="entry name" value="CHLORIDE CHANNEL PROTEIN CLC FAMILY MEMBER"/>
    <property type="match status" value="1"/>
</dbReference>
<keyword evidence="2" id="KW-0813">Transport</keyword>
<reference evidence="8 9" key="1">
    <citation type="submission" date="2023-05" db="EMBL/GenBank/DDBJ databases">
        <title>B98-5 Cell Line De Novo Hybrid Assembly: An Optical Mapping Approach.</title>
        <authorList>
            <person name="Kananen K."/>
            <person name="Auerbach J.A."/>
            <person name="Kautto E."/>
            <person name="Blachly J.S."/>
        </authorList>
    </citation>
    <scope>NUCLEOTIDE SEQUENCE [LARGE SCALE GENOMIC DNA]</scope>
    <source>
        <strain evidence="8">B95-8</strain>
        <tissue evidence="8">Cell line</tissue>
    </source>
</reference>
<evidence type="ECO:0000256" key="2">
    <source>
        <dbReference type="ARBA" id="ARBA00022449"/>
    </source>
</evidence>